<reference evidence="2 3" key="1">
    <citation type="submission" date="2020-02" db="EMBL/GenBank/DDBJ databases">
        <title>Balneolaceae bacterium YR4-1, complete genome.</title>
        <authorList>
            <person name="Li Y."/>
            <person name="Wu S."/>
        </authorList>
    </citation>
    <scope>NUCLEOTIDE SEQUENCE [LARGE SCALE GENOMIC DNA]</scope>
    <source>
        <strain evidence="2 3">YR4-1</strain>
    </source>
</reference>
<feature type="domain" description="Methyltransferase" evidence="1">
    <location>
        <begin position="65"/>
        <end position="156"/>
    </location>
</feature>
<organism evidence="2 3">
    <name type="scientific">Halalkalibaculum roseum</name>
    <dbReference type="NCBI Taxonomy" id="2709311"/>
    <lineage>
        <taxon>Bacteria</taxon>
        <taxon>Pseudomonadati</taxon>
        <taxon>Balneolota</taxon>
        <taxon>Balneolia</taxon>
        <taxon>Balneolales</taxon>
        <taxon>Balneolaceae</taxon>
        <taxon>Halalkalibaculum</taxon>
    </lineage>
</organism>
<protein>
    <submittedName>
        <fullName evidence="2">Methyltransferase domain-containing protein</fullName>
    </submittedName>
</protein>
<evidence type="ECO:0000259" key="1">
    <source>
        <dbReference type="Pfam" id="PF13649"/>
    </source>
</evidence>
<comment type="caution">
    <text evidence="2">The sequence shown here is derived from an EMBL/GenBank/DDBJ whole genome shotgun (WGS) entry which is preliminary data.</text>
</comment>
<gene>
    <name evidence="2" type="ORF">G3570_15875</name>
</gene>
<sequence>MPFFLKDRDEDAQEKMDDPNCDKEKLFNTYKQFSVINGLISGWRSIYKNEIRPACNDLSRRYSLLDIGFGGGDLALKLADWTKSDQIGMEITAIETDERAYEYVKDMSTPPNITFRQISSTALREEGQSFDFVISNHLLHHLNKGELLKLLDESKELSQKKVLFSDIERSDLGYLLFNTLSRPIFNDSFITEDGLTSIKRSYTASELKSTVPPAWKVKRKFPYRLLLRYEH</sequence>
<dbReference type="GO" id="GO:0008168">
    <property type="term" value="F:methyltransferase activity"/>
    <property type="evidence" value="ECO:0007669"/>
    <property type="project" value="UniProtKB-KW"/>
</dbReference>
<dbReference type="GO" id="GO:0032259">
    <property type="term" value="P:methylation"/>
    <property type="evidence" value="ECO:0007669"/>
    <property type="project" value="UniProtKB-KW"/>
</dbReference>
<dbReference type="EMBL" id="JAALLT010000006">
    <property type="protein sequence ID" value="NGP78127.1"/>
    <property type="molecule type" value="Genomic_DNA"/>
</dbReference>
<dbReference type="InterPro" id="IPR029063">
    <property type="entry name" value="SAM-dependent_MTases_sf"/>
</dbReference>
<evidence type="ECO:0000313" key="2">
    <source>
        <dbReference type="EMBL" id="NGP78127.1"/>
    </source>
</evidence>
<dbReference type="NCBIfam" id="NF004851">
    <property type="entry name" value="PRK06202.1"/>
    <property type="match status" value="1"/>
</dbReference>
<keyword evidence="2" id="KW-0808">Transferase</keyword>
<proteinExistence type="predicted"/>
<keyword evidence="2" id="KW-0489">Methyltransferase</keyword>
<dbReference type="RefSeq" id="WP_165143861.1">
    <property type="nucleotide sequence ID" value="NZ_JAALLT010000006.1"/>
</dbReference>
<name>A0A6M1T5S7_9BACT</name>
<keyword evidence="3" id="KW-1185">Reference proteome</keyword>
<dbReference type="AlphaFoldDB" id="A0A6M1T5S7"/>
<dbReference type="SUPFAM" id="SSF53335">
    <property type="entry name" value="S-adenosyl-L-methionine-dependent methyltransferases"/>
    <property type="match status" value="1"/>
</dbReference>
<accession>A0A6M1T5S7</accession>
<dbReference type="CDD" id="cd02440">
    <property type="entry name" value="AdoMet_MTases"/>
    <property type="match status" value="1"/>
</dbReference>
<dbReference type="Gene3D" id="3.40.50.150">
    <property type="entry name" value="Vaccinia Virus protein VP39"/>
    <property type="match status" value="1"/>
</dbReference>
<dbReference type="Pfam" id="PF13649">
    <property type="entry name" value="Methyltransf_25"/>
    <property type="match status" value="1"/>
</dbReference>
<dbReference type="Proteomes" id="UP000473278">
    <property type="component" value="Unassembled WGS sequence"/>
</dbReference>
<evidence type="ECO:0000313" key="3">
    <source>
        <dbReference type="Proteomes" id="UP000473278"/>
    </source>
</evidence>
<dbReference type="InterPro" id="IPR041698">
    <property type="entry name" value="Methyltransf_25"/>
</dbReference>